<feature type="transmembrane region" description="Helical" evidence="2">
    <location>
        <begin position="270"/>
        <end position="289"/>
    </location>
</feature>
<keyword evidence="4" id="KW-1185">Reference proteome</keyword>
<organism evidence="3 4">
    <name type="scientific">Thelephora terrestris</name>
    <dbReference type="NCBI Taxonomy" id="56493"/>
    <lineage>
        <taxon>Eukaryota</taxon>
        <taxon>Fungi</taxon>
        <taxon>Dikarya</taxon>
        <taxon>Basidiomycota</taxon>
        <taxon>Agaricomycotina</taxon>
        <taxon>Agaricomycetes</taxon>
        <taxon>Thelephorales</taxon>
        <taxon>Thelephoraceae</taxon>
        <taxon>Thelephora</taxon>
    </lineage>
</organism>
<reference evidence="3" key="1">
    <citation type="journal article" date="2020" name="Nat. Commun.">
        <title>Large-scale genome sequencing of mycorrhizal fungi provides insights into the early evolution of symbiotic traits.</title>
        <authorList>
            <person name="Miyauchi S."/>
            <person name="Kiss E."/>
            <person name="Kuo A."/>
            <person name="Drula E."/>
            <person name="Kohler A."/>
            <person name="Sanchez-Garcia M."/>
            <person name="Morin E."/>
            <person name="Andreopoulos B."/>
            <person name="Barry K.W."/>
            <person name="Bonito G."/>
            <person name="Buee M."/>
            <person name="Carver A."/>
            <person name="Chen C."/>
            <person name="Cichocki N."/>
            <person name="Clum A."/>
            <person name="Culley D."/>
            <person name="Crous P.W."/>
            <person name="Fauchery L."/>
            <person name="Girlanda M."/>
            <person name="Hayes R.D."/>
            <person name="Keri Z."/>
            <person name="LaButti K."/>
            <person name="Lipzen A."/>
            <person name="Lombard V."/>
            <person name="Magnuson J."/>
            <person name="Maillard F."/>
            <person name="Murat C."/>
            <person name="Nolan M."/>
            <person name="Ohm R.A."/>
            <person name="Pangilinan J."/>
            <person name="Pereira M.F."/>
            <person name="Perotto S."/>
            <person name="Peter M."/>
            <person name="Pfister S."/>
            <person name="Riley R."/>
            <person name="Sitrit Y."/>
            <person name="Stielow J.B."/>
            <person name="Szollosi G."/>
            <person name="Zifcakova L."/>
            <person name="Stursova M."/>
            <person name="Spatafora J.W."/>
            <person name="Tedersoo L."/>
            <person name="Vaario L.M."/>
            <person name="Yamada A."/>
            <person name="Yan M."/>
            <person name="Wang P."/>
            <person name="Xu J."/>
            <person name="Bruns T."/>
            <person name="Baldrian P."/>
            <person name="Vilgalys R."/>
            <person name="Dunand C."/>
            <person name="Henrissat B."/>
            <person name="Grigoriev I.V."/>
            <person name="Hibbett D."/>
            <person name="Nagy L.G."/>
            <person name="Martin F.M."/>
        </authorList>
    </citation>
    <scope>NUCLEOTIDE SEQUENCE</scope>
    <source>
        <strain evidence="3">UH-Tt-Lm1</strain>
    </source>
</reference>
<protein>
    <submittedName>
        <fullName evidence="3">Uncharacterized protein</fullName>
    </submittedName>
</protein>
<dbReference type="OrthoDB" id="2752889at2759"/>
<dbReference type="EMBL" id="WIUZ02000016">
    <property type="protein sequence ID" value="KAF9780577.1"/>
    <property type="molecule type" value="Genomic_DNA"/>
</dbReference>
<evidence type="ECO:0000256" key="2">
    <source>
        <dbReference type="SAM" id="Phobius"/>
    </source>
</evidence>
<keyword evidence="2" id="KW-0812">Transmembrane</keyword>
<accession>A0A9P6L3F0</accession>
<comment type="caution">
    <text evidence="3">The sequence shown here is derived from an EMBL/GenBank/DDBJ whole genome shotgun (WGS) entry which is preliminary data.</text>
</comment>
<evidence type="ECO:0000313" key="4">
    <source>
        <dbReference type="Proteomes" id="UP000736335"/>
    </source>
</evidence>
<feature type="compositionally biased region" description="Polar residues" evidence="1">
    <location>
        <begin position="11"/>
        <end position="33"/>
    </location>
</feature>
<gene>
    <name evidence="3" type="ORF">BJ322DRAFT_301714</name>
</gene>
<reference evidence="3" key="2">
    <citation type="submission" date="2020-11" db="EMBL/GenBank/DDBJ databases">
        <authorList>
            <consortium name="DOE Joint Genome Institute"/>
            <person name="Kuo A."/>
            <person name="Miyauchi S."/>
            <person name="Kiss E."/>
            <person name="Drula E."/>
            <person name="Kohler A."/>
            <person name="Sanchez-Garcia M."/>
            <person name="Andreopoulos B."/>
            <person name="Barry K.W."/>
            <person name="Bonito G."/>
            <person name="Buee M."/>
            <person name="Carver A."/>
            <person name="Chen C."/>
            <person name="Cichocki N."/>
            <person name="Clum A."/>
            <person name="Culley D."/>
            <person name="Crous P.W."/>
            <person name="Fauchery L."/>
            <person name="Girlanda M."/>
            <person name="Hayes R."/>
            <person name="Keri Z."/>
            <person name="Labutti K."/>
            <person name="Lipzen A."/>
            <person name="Lombard V."/>
            <person name="Magnuson J."/>
            <person name="Maillard F."/>
            <person name="Morin E."/>
            <person name="Murat C."/>
            <person name="Nolan M."/>
            <person name="Ohm R."/>
            <person name="Pangilinan J."/>
            <person name="Pereira M."/>
            <person name="Perotto S."/>
            <person name="Peter M."/>
            <person name="Riley R."/>
            <person name="Sitrit Y."/>
            <person name="Stielow B."/>
            <person name="Szollosi G."/>
            <person name="Zifcakova L."/>
            <person name="Stursova M."/>
            <person name="Spatafora J.W."/>
            <person name="Tedersoo L."/>
            <person name="Vaario L.-M."/>
            <person name="Yamada A."/>
            <person name="Yan M."/>
            <person name="Wang P."/>
            <person name="Xu J."/>
            <person name="Bruns T."/>
            <person name="Baldrian P."/>
            <person name="Vilgalys R."/>
            <person name="Henrissat B."/>
            <person name="Grigoriev I.V."/>
            <person name="Hibbett D."/>
            <person name="Nagy L.G."/>
            <person name="Martin F.M."/>
        </authorList>
    </citation>
    <scope>NUCLEOTIDE SEQUENCE</scope>
    <source>
        <strain evidence="3">UH-Tt-Lm1</strain>
    </source>
</reference>
<proteinExistence type="predicted"/>
<dbReference type="AlphaFoldDB" id="A0A9P6L3F0"/>
<sequence>MSAISRLPSLTGESLYSDKTTTSSPFASGLTTPNDEEPSHTLFSPVIEGETPRQLGGFASQETFLKHTRKGPLSRVMSKAKEAAKSVFETPKRLKKRQSVVRREDGVGQVEFEEASVTTSDTFSYEVRGSTEAVHRMIMESPSLASPALASIGSFDYLGSTTTPCLPRPLSSARQQSQISDAARDEVSHQYAPRTIQWLSHTLLLAICFPVWTFAVGGCILLSPTTHLDVIAFGSGFVSPPPSDIARFGYWAENAIPHVCTFLAGLCFLIWWRLDLGFSVLAIVLCLFWRAWSHFELDKEIPLGADDQQAVYLTSVVHTLGDGHRFRARDGSLVDLPPGIELSRGMLLRN</sequence>
<dbReference type="Proteomes" id="UP000736335">
    <property type="component" value="Unassembled WGS sequence"/>
</dbReference>
<evidence type="ECO:0000313" key="3">
    <source>
        <dbReference type="EMBL" id="KAF9780577.1"/>
    </source>
</evidence>
<feature type="transmembrane region" description="Helical" evidence="2">
    <location>
        <begin position="203"/>
        <end position="223"/>
    </location>
</feature>
<keyword evidence="2" id="KW-0472">Membrane</keyword>
<evidence type="ECO:0000256" key="1">
    <source>
        <dbReference type="SAM" id="MobiDB-lite"/>
    </source>
</evidence>
<feature type="region of interest" description="Disordered" evidence="1">
    <location>
        <begin position="1"/>
        <end position="42"/>
    </location>
</feature>
<name>A0A9P6L3F0_9AGAM</name>
<keyword evidence="2" id="KW-1133">Transmembrane helix</keyword>